<dbReference type="RefSeq" id="WP_310025730.1">
    <property type="nucleotide sequence ID" value="NZ_JAVDVI010000005.1"/>
</dbReference>
<accession>A0ABU1TNK4</accession>
<sequence length="89" mass="9256">MKKIVFALGVMSMMAIISCKKDTTVPPPPPPEPVAAPAPPPVPAAPEVEEEDGTSVSIGKDGLDVSTKDGDKKTTVKVSGEDSKIEIKK</sequence>
<proteinExistence type="predicted"/>
<feature type="compositionally biased region" description="Pro residues" evidence="1">
    <location>
        <begin position="25"/>
        <end position="44"/>
    </location>
</feature>
<gene>
    <name evidence="2" type="ORF">J2X31_001555</name>
</gene>
<evidence type="ECO:0000313" key="3">
    <source>
        <dbReference type="Proteomes" id="UP001255185"/>
    </source>
</evidence>
<evidence type="ECO:0000313" key="2">
    <source>
        <dbReference type="EMBL" id="MDR6967544.1"/>
    </source>
</evidence>
<feature type="region of interest" description="Disordered" evidence="1">
    <location>
        <begin position="21"/>
        <end position="89"/>
    </location>
</feature>
<protein>
    <submittedName>
        <fullName evidence="2">Uncharacterized protein</fullName>
    </submittedName>
</protein>
<dbReference type="PROSITE" id="PS51257">
    <property type="entry name" value="PROKAR_LIPOPROTEIN"/>
    <property type="match status" value="1"/>
</dbReference>
<reference evidence="2 3" key="1">
    <citation type="submission" date="2023-07" db="EMBL/GenBank/DDBJ databases">
        <title>Sorghum-associated microbial communities from plants grown in Nebraska, USA.</title>
        <authorList>
            <person name="Schachtman D."/>
        </authorList>
    </citation>
    <scope>NUCLEOTIDE SEQUENCE [LARGE SCALE GENOMIC DNA]</scope>
    <source>
        <strain evidence="2 3">3773</strain>
    </source>
</reference>
<keyword evidence="3" id="KW-1185">Reference proteome</keyword>
<evidence type="ECO:0000256" key="1">
    <source>
        <dbReference type="SAM" id="MobiDB-lite"/>
    </source>
</evidence>
<dbReference type="EMBL" id="JAVDVI010000005">
    <property type="protein sequence ID" value="MDR6967544.1"/>
    <property type="molecule type" value="Genomic_DNA"/>
</dbReference>
<dbReference type="Proteomes" id="UP001255185">
    <property type="component" value="Unassembled WGS sequence"/>
</dbReference>
<name>A0ABU1TNK4_9FLAO</name>
<comment type="caution">
    <text evidence="2">The sequence shown here is derived from an EMBL/GenBank/DDBJ whole genome shotgun (WGS) entry which is preliminary data.</text>
</comment>
<organism evidence="2 3">
    <name type="scientific">Flavobacterium arsenatis</name>
    <dbReference type="NCBI Taxonomy" id="1484332"/>
    <lineage>
        <taxon>Bacteria</taxon>
        <taxon>Pseudomonadati</taxon>
        <taxon>Bacteroidota</taxon>
        <taxon>Flavobacteriia</taxon>
        <taxon>Flavobacteriales</taxon>
        <taxon>Flavobacteriaceae</taxon>
        <taxon>Flavobacterium</taxon>
    </lineage>
</organism>
<feature type="compositionally biased region" description="Basic and acidic residues" evidence="1">
    <location>
        <begin position="61"/>
        <end position="89"/>
    </location>
</feature>